<dbReference type="SUPFAM" id="SSF53850">
    <property type="entry name" value="Periplasmic binding protein-like II"/>
    <property type="match status" value="1"/>
</dbReference>
<evidence type="ECO:0008006" key="4">
    <source>
        <dbReference type="Google" id="ProtNLM"/>
    </source>
</evidence>
<comment type="caution">
    <text evidence="2">The sequence shown here is derived from an EMBL/GenBank/DDBJ whole genome shotgun (WGS) entry which is preliminary data.</text>
</comment>
<keyword evidence="3" id="KW-1185">Reference proteome</keyword>
<dbReference type="EMBL" id="WWCL01000003">
    <property type="protein sequence ID" value="MYN46728.1"/>
    <property type="molecule type" value="Genomic_DNA"/>
</dbReference>
<sequence>MSRVAPSVRYLCGALSALWLLGGLAHAACSRPIVVPVAPTGFSVIVKDNQVSGAFPEALRELGRQYGCQFIFPVVPRARSTYMFLNSGESDLLLPASRSEERDRQAEFVPMMKLKMALISRRHSPVRSSSVAELLAHPEWRGAVVRSYVFGNEYNSLIERLDAQHRISYVAAPLMVARMMKVGRVDFTVVAPTIFFSSLSEDAALASFAGEVQVATLDGLPPAESGIYLSQKSLSAADRDILRQLLRQAAKGTVWKWFQHYYPPEIAAYAMRPH</sequence>
<gene>
    <name evidence="2" type="ORF">GTP23_16915</name>
</gene>
<evidence type="ECO:0000313" key="2">
    <source>
        <dbReference type="EMBL" id="MYN46728.1"/>
    </source>
</evidence>
<organism evidence="2 3">
    <name type="scientific">Duganella fentianensis</name>
    <dbReference type="NCBI Taxonomy" id="2692177"/>
    <lineage>
        <taxon>Bacteria</taxon>
        <taxon>Pseudomonadati</taxon>
        <taxon>Pseudomonadota</taxon>
        <taxon>Betaproteobacteria</taxon>
        <taxon>Burkholderiales</taxon>
        <taxon>Oxalobacteraceae</taxon>
        <taxon>Telluria group</taxon>
        <taxon>Duganella</taxon>
    </lineage>
</organism>
<feature type="chain" id="PRO_5032813041" description="Transporter substrate-binding domain-containing protein" evidence="1">
    <location>
        <begin position="28"/>
        <end position="274"/>
    </location>
</feature>
<name>A0A845I627_9BURK</name>
<dbReference type="AlphaFoldDB" id="A0A845I627"/>
<keyword evidence="1" id="KW-0732">Signal</keyword>
<feature type="signal peptide" evidence="1">
    <location>
        <begin position="1"/>
        <end position="27"/>
    </location>
</feature>
<dbReference type="Proteomes" id="UP000444316">
    <property type="component" value="Unassembled WGS sequence"/>
</dbReference>
<dbReference type="Gene3D" id="3.40.190.10">
    <property type="entry name" value="Periplasmic binding protein-like II"/>
    <property type="match status" value="2"/>
</dbReference>
<protein>
    <recommendedName>
        <fullName evidence="4">Transporter substrate-binding domain-containing protein</fullName>
    </recommendedName>
</protein>
<evidence type="ECO:0000256" key="1">
    <source>
        <dbReference type="SAM" id="SignalP"/>
    </source>
</evidence>
<reference evidence="2" key="1">
    <citation type="submission" date="2019-12" db="EMBL/GenBank/DDBJ databases">
        <title>Novel species isolated from a subtropical stream in China.</title>
        <authorList>
            <person name="Lu H."/>
        </authorList>
    </citation>
    <scope>NUCLEOTIDE SEQUENCE [LARGE SCALE GENOMIC DNA]</scope>
    <source>
        <strain evidence="2">FT93W</strain>
    </source>
</reference>
<proteinExistence type="predicted"/>
<accession>A0A845I627</accession>
<dbReference type="RefSeq" id="WP_161036177.1">
    <property type="nucleotide sequence ID" value="NZ_WWCL01000003.1"/>
</dbReference>
<evidence type="ECO:0000313" key="3">
    <source>
        <dbReference type="Proteomes" id="UP000444316"/>
    </source>
</evidence>